<feature type="domain" description="DNA replication/recombination mediator RecO N-terminal" evidence="8">
    <location>
        <begin position="1"/>
        <end position="78"/>
    </location>
</feature>
<dbReference type="SUPFAM" id="SSF50249">
    <property type="entry name" value="Nucleic acid-binding proteins"/>
    <property type="match status" value="1"/>
</dbReference>
<proteinExistence type="inferred from homology"/>
<sequence>MLLKTRGLILRAIKYGDSSLILEVYTEERGIRKYIVGGVRKARSQTPASLVQPLNLVDLVAYEREGKDMTRLKEVRPAYVYTRIPFDVMRGTVGLFMLEVARNTIREQEDNPALFQFLYDSFVFLDTTEGPIATIHLHFLLELSAHLGFLPSGQYSAETPLFDLKEGQFIAGFPGHTEYLDNQKAELMFRLLHAHREELAAISSTRENRQSLLTDLVRFYRHHVEGMREINSLEVLRAVMG</sequence>
<reference evidence="10" key="1">
    <citation type="submission" date="2016-10" db="EMBL/GenBank/DDBJ databases">
        <authorList>
            <person name="Varghese N."/>
            <person name="Submissions S."/>
        </authorList>
    </citation>
    <scope>NUCLEOTIDE SEQUENCE [LARGE SCALE GENOMIC DNA]</scope>
    <source>
        <strain evidence="10">DSM 24740</strain>
    </source>
</reference>
<dbReference type="Gene3D" id="1.20.1440.120">
    <property type="entry name" value="Recombination protein O, C-terminal domain"/>
    <property type="match status" value="1"/>
</dbReference>
<dbReference type="Pfam" id="PF02565">
    <property type="entry name" value="RecO_C"/>
    <property type="match status" value="1"/>
</dbReference>
<organism evidence="9 10">
    <name type="scientific">Neolewinella agarilytica</name>
    <dbReference type="NCBI Taxonomy" id="478744"/>
    <lineage>
        <taxon>Bacteria</taxon>
        <taxon>Pseudomonadati</taxon>
        <taxon>Bacteroidota</taxon>
        <taxon>Saprospiria</taxon>
        <taxon>Saprospirales</taxon>
        <taxon>Lewinellaceae</taxon>
        <taxon>Neolewinella</taxon>
    </lineage>
</organism>
<dbReference type="Gene3D" id="2.40.50.140">
    <property type="entry name" value="Nucleic acid-binding proteins"/>
    <property type="match status" value="1"/>
</dbReference>
<evidence type="ECO:0000256" key="3">
    <source>
        <dbReference type="ARBA" id="ARBA00022763"/>
    </source>
</evidence>
<dbReference type="SUPFAM" id="SSF57863">
    <property type="entry name" value="ArfGap/RecO-like zinc finger"/>
    <property type="match status" value="1"/>
</dbReference>
<evidence type="ECO:0000256" key="1">
    <source>
        <dbReference type="ARBA" id="ARBA00007452"/>
    </source>
</evidence>
<keyword evidence="10" id="KW-1185">Reference proteome</keyword>
<dbReference type="Pfam" id="PF11967">
    <property type="entry name" value="RecO_N"/>
    <property type="match status" value="1"/>
</dbReference>
<evidence type="ECO:0000256" key="6">
    <source>
        <dbReference type="ARBA" id="ARBA00033409"/>
    </source>
</evidence>
<dbReference type="HAMAP" id="MF_00201">
    <property type="entry name" value="RecO"/>
    <property type="match status" value="1"/>
</dbReference>
<comment type="function">
    <text evidence="7">Involved in DNA repair and RecF pathway recombination.</text>
</comment>
<keyword evidence="5 7" id="KW-0234">DNA repair</keyword>
<evidence type="ECO:0000256" key="7">
    <source>
        <dbReference type="HAMAP-Rule" id="MF_00201"/>
    </source>
</evidence>
<gene>
    <name evidence="7" type="primary">recO</name>
    <name evidence="9" type="ORF">SAMN05444359_114102</name>
</gene>
<evidence type="ECO:0000313" key="9">
    <source>
        <dbReference type="EMBL" id="SEQ71281.1"/>
    </source>
</evidence>
<evidence type="ECO:0000256" key="5">
    <source>
        <dbReference type="ARBA" id="ARBA00023204"/>
    </source>
</evidence>
<dbReference type="RefSeq" id="WP_090169433.1">
    <property type="nucleotide sequence ID" value="NZ_FOFB01000014.1"/>
</dbReference>
<dbReference type="InterPro" id="IPR037278">
    <property type="entry name" value="ARFGAP/RecO"/>
</dbReference>
<dbReference type="GO" id="GO:0006310">
    <property type="term" value="P:DNA recombination"/>
    <property type="evidence" value="ECO:0007669"/>
    <property type="project" value="UniProtKB-UniRule"/>
</dbReference>
<evidence type="ECO:0000259" key="8">
    <source>
        <dbReference type="Pfam" id="PF11967"/>
    </source>
</evidence>
<keyword evidence="3 7" id="KW-0227">DNA damage</keyword>
<dbReference type="PANTHER" id="PTHR33991">
    <property type="entry name" value="DNA REPAIR PROTEIN RECO"/>
    <property type="match status" value="1"/>
</dbReference>
<dbReference type="InterPro" id="IPR003717">
    <property type="entry name" value="RecO"/>
</dbReference>
<keyword evidence="4 7" id="KW-0233">DNA recombination</keyword>
<dbReference type="OrthoDB" id="9789152at2"/>
<dbReference type="InParanoid" id="A0A1H9I977"/>
<accession>A0A1H9I977</accession>
<evidence type="ECO:0000313" key="10">
    <source>
        <dbReference type="Proteomes" id="UP000199021"/>
    </source>
</evidence>
<evidence type="ECO:0000256" key="4">
    <source>
        <dbReference type="ARBA" id="ARBA00023172"/>
    </source>
</evidence>
<dbReference type="STRING" id="478744.SAMN05444359_114102"/>
<protein>
    <recommendedName>
        <fullName evidence="2 7">DNA repair protein RecO</fullName>
    </recommendedName>
    <alternativeName>
        <fullName evidence="6 7">Recombination protein O</fullName>
    </alternativeName>
</protein>
<dbReference type="FunCoup" id="A0A1H9I977">
    <property type="interactions" value="125"/>
</dbReference>
<dbReference type="InterPro" id="IPR012340">
    <property type="entry name" value="NA-bd_OB-fold"/>
</dbReference>
<dbReference type="GO" id="GO:0043590">
    <property type="term" value="C:bacterial nucleoid"/>
    <property type="evidence" value="ECO:0007669"/>
    <property type="project" value="TreeGrafter"/>
</dbReference>
<dbReference type="Proteomes" id="UP000199021">
    <property type="component" value="Unassembled WGS sequence"/>
</dbReference>
<dbReference type="NCBIfam" id="TIGR00613">
    <property type="entry name" value="reco"/>
    <property type="match status" value="1"/>
</dbReference>
<evidence type="ECO:0000256" key="2">
    <source>
        <dbReference type="ARBA" id="ARBA00021310"/>
    </source>
</evidence>
<dbReference type="EMBL" id="FOFB01000014">
    <property type="protein sequence ID" value="SEQ71281.1"/>
    <property type="molecule type" value="Genomic_DNA"/>
</dbReference>
<name>A0A1H9I977_9BACT</name>
<comment type="similarity">
    <text evidence="1 7">Belongs to the RecO family.</text>
</comment>
<dbReference type="AlphaFoldDB" id="A0A1H9I977"/>
<dbReference type="PANTHER" id="PTHR33991:SF1">
    <property type="entry name" value="DNA REPAIR PROTEIN RECO"/>
    <property type="match status" value="1"/>
</dbReference>
<dbReference type="InterPro" id="IPR022572">
    <property type="entry name" value="DNA_rep/recomb_RecO_N"/>
</dbReference>
<dbReference type="InterPro" id="IPR042242">
    <property type="entry name" value="RecO_C"/>
</dbReference>
<dbReference type="GO" id="GO:0006302">
    <property type="term" value="P:double-strand break repair"/>
    <property type="evidence" value="ECO:0007669"/>
    <property type="project" value="TreeGrafter"/>
</dbReference>